<reference evidence="9 12" key="3">
    <citation type="submission" date="2018-08" db="EMBL/GenBank/DDBJ databases">
        <title>Linezolid Resistance in Mycobacterium abscessus: MIC Distribution and Comprehensive Investigation of Resistance Mechanisms.</title>
        <authorList>
            <person name="Ye M."/>
            <person name="Xu L."/>
            <person name="Zou Y."/>
            <person name="Li B."/>
            <person name="Guo Q."/>
            <person name="Zhang Y."/>
            <person name="Zhan M."/>
            <person name="Xu B."/>
            <person name="Yu F."/>
            <person name="Zhang Z."/>
            <person name="Chu H."/>
        </authorList>
    </citation>
    <scope>NUCLEOTIDE SEQUENCE [LARGE SCALE GENOMIC DNA]</scope>
    <source>
        <strain evidence="9 12">G143</strain>
    </source>
</reference>
<evidence type="ECO:0000256" key="3">
    <source>
        <dbReference type="ARBA" id="ARBA00022475"/>
    </source>
</evidence>
<evidence type="ECO:0000256" key="4">
    <source>
        <dbReference type="ARBA" id="ARBA00022692"/>
    </source>
</evidence>
<accession>A0A0U1A5V1</accession>
<evidence type="ECO:0000313" key="10">
    <source>
        <dbReference type="Proteomes" id="UP000038487"/>
    </source>
</evidence>
<evidence type="ECO:0000313" key="9">
    <source>
        <dbReference type="EMBL" id="RIT41977.1"/>
    </source>
</evidence>
<evidence type="ECO:0000313" key="7">
    <source>
        <dbReference type="EMBL" id="CPT47289.1"/>
    </source>
</evidence>
<dbReference type="Pfam" id="PF05423">
    <property type="entry name" value="Mycobact_memb"/>
    <property type="match status" value="1"/>
</dbReference>
<dbReference type="GO" id="GO:0005886">
    <property type="term" value="C:plasma membrane"/>
    <property type="evidence" value="ECO:0007669"/>
    <property type="project" value="UniProtKB-SubCell"/>
</dbReference>
<organism evidence="7 10">
    <name type="scientific">Mycobacteroides abscessus</name>
    <dbReference type="NCBI Taxonomy" id="36809"/>
    <lineage>
        <taxon>Bacteria</taxon>
        <taxon>Bacillati</taxon>
        <taxon>Actinomycetota</taxon>
        <taxon>Actinomycetes</taxon>
        <taxon>Mycobacteriales</taxon>
        <taxon>Mycobacteriaceae</taxon>
        <taxon>Mycobacteroides</taxon>
    </lineage>
</organism>
<proteinExistence type="inferred from homology"/>
<dbReference type="AlphaFoldDB" id="A0A0U1A5V1"/>
<dbReference type="Gene3D" id="2.60.40.2880">
    <property type="entry name" value="MmpS1-5, C-terminal soluble domain"/>
    <property type="match status" value="1"/>
</dbReference>
<sequence>MSVSRSRRVVNKIWLPTLAFVVLLTAGLAIKFAHGIFGSQDRTHSPGGNFAVVQFNPKNIVYEVFGDYGGWARVSYWDTNNRPVEVQPTSLPWTHTETTVLTTATGDITAQVAGGNVGCRITVDGLVRSEHTATGEHAGVWCQVLSA</sequence>
<name>A0A0U1A5V1_9MYCO</name>
<keyword evidence="5" id="KW-1133">Transmembrane helix</keyword>
<dbReference type="InterPro" id="IPR008693">
    <property type="entry name" value="MmpS"/>
</dbReference>
<reference evidence="7 10" key="2">
    <citation type="submission" date="2015-03" db="EMBL/GenBank/DDBJ databases">
        <authorList>
            <consortium name="Pathogen Informatics"/>
            <person name="Murphy D."/>
        </authorList>
    </citation>
    <scope>NUCLEOTIDE SEQUENCE [LARGE SCALE GENOMIC DNA]</scope>
    <source>
        <strain evidence="7 10">PAP036</strain>
    </source>
</reference>
<comment type="similarity">
    <text evidence="2">Belongs to the MmpS family.</text>
</comment>
<evidence type="ECO:0000256" key="6">
    <source>
        <dbReference type="ARBA" id="ARBA00023136"/>
    </source>
</evidence>
<gene>
    <name evidence="9" type="ORF">D2E76_06380</name>
    <name evidence="7" type="ORF">ERS075527_03542</name>
    <name evidence="8" type="ORF">ERS075579_00687</name>
</gene>
<keyword evidence="3" id="KW-1003">Cell membrane</keyword>
<dbReference type="RefSeq" id="WP_005057933.1">
    <property type="nucleotide sequence ID" value="NZ_AP022621.1"/>
</dbReference>
<keyword evidence="6" id="KW-0472">Membrane</keyword>
<protein>
    <submittedName>
        <fullName evidence="7 8">Membrane protein, MmpS family</fullName>
    </submittedName>
    <submittedName>
        <fullName evidence="9">MmpS protein</fullName>
    </submittedName>
</protein>
<dbReference type="EMBL" id="CSUW01000008">
    <property type="protein sequence ID" value="CPT47289.1"/>
    <property type="molecule type" value="Genomic_DNA"/>
</dbReference>
<dbReference type="EMBL" id="CSWP01000001">
    <property type="protein sequence ID" value="CPV35586.1"/>
    <property type="molecule type" value="Genomic_DNA"/>
</dbReference>
<evidence type="ECO:0000313" key="12">
    <source>
        <dbReference type="Proteomes" id="UP000284557"/>
    </source>
</evidence>
<evidence type="ECO:0000256" key="2">
    <source>
        <dbReference type="ARBA" id="ARBA00007531"/>
    </source>
</evidence>
<dbReference type="EMBL" id="QXBN01000003">
    <property type="protein sequence ID" value="RIT41977.1"/>
    <property type="molecule type" value="Genomic_DNA"/>
</dbReference>
<dbReference type="Proteomes" id="UP000284557">
    <property type="component" value="Unassembled WGS sequence"/>
</dbReference>
<evidence type="ECO:0000256" key="1">
    <source>
        <dbReference type="ARBA" id="ARBA00004236"/>
    </source>
</evidence>
<keyword evidence="4" id="KW-0812">Transmembrane</keyword>
<dbReference type="InterPro" id="IPR038468">
    <property type="entry name" value="MmpS_C"/>
</dbReference>
<dbReference type="Proteomes" id="UP000045782">
    <property type="component" value="Unassembled WGS sequence"/>
</dbReference>
<reference evidence="8 11" key="1">
    <citation type="submission" date="2015-03" db="EMBL/GenBank/DDBJ databases">
        <authorList>
            <person name="Murphy D."/>
        </authorList>
    </citation>
    <scope>NUCLEOTIDE SEQUENCE [LARGE SCALE GENOMIC DNA]</scope>
    <source>
        <strain evidence="8 11">PAP088</strain>
    </source>
</reference>
<evidence type="ECO:0000256" key="5">
    <source>
        <dbReference type="ARBA" id="ARBA00022989"/>
    </source>
</evidence>
<evidence type="ECO:0000313" key="8">
    <source>
        <dbReference type="EMBL" id="CPV35586.1"/>
    </source>
</evidence>
<comment type="subcellular location">
    <subcellularLocation>
        <location evidence="1">Cell membrane</location>
    </subcellularLocation>
</comment>
<dbReference type="Proteomes" id="UP000038487">
    <property type="component" value="Unassembled WGS sequence"/>
</dbReference>
<evidence type="ECO:0000313" key="11">
    <source>
        <dbReference type="Proteomes" id="UP000045782"/>
    </source>
</evidence>